<dbReference type="EMBL" id="CP035810">
    <property type="protein sequence ID" value="QIN29115.1"/>
    <property type="molecule type" value="Genomic_DNA"/>
</dbReference>
<dbReference type="AlphaFoldDB" id="A0A6G8KX02"/>
<sequence length="79" mass="8152">MYSRPPHQDIPRDLYGLPAAPPETPTPTPAPDRPATGTSPAGVVLPRSRGLRPVIFVVSVVIGLTLVAGATTAILLCGI</sequence>
<evidence type="ECO:0000313" key="4">
    <source>
        <dbReference type="Proteomes" id="UP000501518"/>
    </source>
</evidence>
<evidence type="ECO:0000256" key="1">
    <source>
        <dbReference type="SAM" id="MobiDB-lite"/>
    </source>
</evidence>
<keyword evidence="2" id="KW-0812">Transmembrane</keyword>
<protein>
    <submittedName>
        <fullName evidence="3">Uncharacterized protein</fullName>
    </submittedName>
</protein>
<proteinExistence type="predicted"/>
<feature type="compositionally biased region" description="Basic and acidic residues" evidence="1">
    <location>
        <begin position="1"/>
        <end position="12"/>
    </location>
</feature>
<name>A0A6G8KX02_9MICO</name>
<evidence type="ECO:0000256" key="2">
    <source>
        <dbReference type="SAM" id="Phobius"/>
    </source>
</evidence>
<dbReference type="KEGG" id="blut:EW640_07415"/>
<gene>
    <name evidence="3" type="ORF">EW640_07415</name>
</gene>
<dbReference type="RefSeq" id="WP_165883546.1">
    <property type="nucleotide sequence ID" value="NZ_CP035810.1"/>
</dbReference>
<dbReference type="Proteomes" id="UP000501518">
    <property type="component" value="Chromosome"/>
</dbReference>
<feature type="region of interest" description="Disordered" evidence="1">
    <location>
        <begin position="1"/>
        <end position="44"/>
    </location>
</feature>
<organism evidence="3 4">
    <name type="scientific">Brevibacterium luteolum</name>
    <dbReference type="NCBI Taxonomy" id="199591"/>
    <lineage>
        <taxon>Bacteria</taxon>
        <taxon>Bacillati</taxon>
        <taxon>Actinomycetota</taxon>
        <taxon>Actinomycetes</taxon>
        <taxon>Micrococcales</taxon>
        <taxon>Brevibacteriaceae</taxon>
        <taxon>Brevibacterium</taxon>
    </lineage>
</organism>
<evidence type="ECO:0000313" key="3">
    <source>
        <dbReference type="EMBL" id="QIN29115.1"/>
    </source>
</evidence>
<keyword evidence="2" id="KW-0472">Membrane</keyword>
<accession>A0A6G8KX02</accession>
<feature type="transmembrane region" description="Helical" evidence="2">
    <location>
        <begin position="54"/>
        <end position="77"/>
    </location>
</feature>
<feature type="compositionally biased region" description="Pro residues" evidence="1">
    <location>
        <begin position="19"/>
        <end position="32"/>
    </location>
</feature>
<reference evidence="3 4" key="1">
    <citation type="submission" date="2019-02" db="EMBL/GenBank/DDBJ databases">
        <title>Complete Genome Sequence and Methylome Analysis of Brevibacterium luteolum NEB1784.</title>
        <authorList>
            <person name="Fomenkov A."/>
            <person name="Roberts R.J."/>
        </authorList>
    </citation>
    <scope>NUCLEOTIDE SEQUENCE [LARGE SCALE GENOMIC DNA]</scope>
    <source>
        <strain evidence="3 4">NEB1784</strain>
    </source>
</reference>
<keyword evidence="2" id="KW-1133">Transmembrane helix</keyword>